<proteinExistence type="predicted"/>
<sequence>MEKEKDNQLAFLDVLITRTNYGFRTPVYRKSPFPERYLNFNFHHPYSIKRGIAQCLKYRAKDISSDRDTHHKEMIKLSNNLLRNNYPNYEESSPILKKRDDETNKLSTVCLLYVKDHSEKVQMIFGPYDIRTVFKSNTTRHTYLLRVKRPIAENMTKYCVYSISCSCGRLYKSQTCCPLKIRVEEHRKAVTRRDIDKSVIADHVWKNGDHLPLWDEVKILENTTGKHEN</sequence>
<dbReference type="AlphaFoldDB" id="A0A7E6EUH4"/>
<reference evidence="3" key="1">
    <citation type="submission" date="2025-08" db="UniProtKB">
        <authorList>
            <consortium name="RefSeq"/>
        </authorList>
    </citation>
    <scope>IDENTIFICATION</scope>
</reference>
<dbReference type="KEGG" id="osn:118763458"/>
<dbReference type="Proteomes" id="UP000515154">
    <property type="component" value="Linkage group LG1"/>
</dbReference>
<evidence type="ECO:0000313" key="2">
    <source>
        <dbReference type="Proteomes" id="UP000515154"/>
    </source>
</evidence>
<evidence type="ECO:0000313" key="3">
    <source>
        <dbReference type="RefSeq" id="XP_036358999.1"/>
    </source>
</evidence>
<gene>
    <name evidence="3" type="primary">LOC118763458</name>
</gene>
<keyword evidence="2" id="KW-1185">Reference proteome</keyword>
<dbReference type="RefSeq" id="XP_036358999.1">
    <property type="nucleotide sequence ID" value="XM_036503106.1"/>
</dbReference>
<protein>
    <submittedName>
        <fullName evidence="3">Uncharacterized protein LOC118763458</fullName>
    </submittedName>
</protein>
<dbReference type="Pfam" id="PF26215">
    <property type="entry name" value="HTH_animal"/>
    <property type="match status" value="1"/>
</dbReference>
<feature type="domain" description="Helix-turn-helix" evidence="1">
    <location>
        <begin position="36"/>
        <end position="88"/>
    </location>
</feature>
<dbReference type="PANTHER" id="PTHR21301:SF11">
    <property type="entry name" value="GIY-YIG DOMAIN-CONTAINING PROTEIN"/>
    <property type="match status" value="1"/>
</dbReference>
<dbReference type="InterPro" id="IPR058912">
    <property type="entry name" value="HTH_animal"/>
</dbReference>
<evidence type="ECO:0000259" key="1">
    <source>
        <dbReference type="Pfam" id="PF26215"/>
    </source>
</evidence>
<organism evidence="2 3">
    <name type="scientific">Octopus sinensis</name>
    <name type="common">East Asian common octopus</name>
    <dbReference type="NCBI Taxonomy" id="2607531"/>
    <lineage>
        <taxon>Eukaryota</taxon>
        <taxon>Metazoa</taxon>
        <taxon>Spiralia</taxon>
        <taxon>Lophotrochozoa</taxon>
        <taxon>Mollusca</taxon>
        <taxon>Cephalopoda</taxon>
        <taxon>Coleoidea</taxon>
        <taxon>Octopodiformes</taxon>
        <taxon>Octopoda</taxon>
        <taxon>Incirrata</taxon>
        <taxon>Octopodidae</taxon>
        <taxon>Octopus</taxon>
    </lineage>
</organism>
<dbReference type="PANTHER" id="PTHR21301">
    <property type="entry name" value="REVERSE TRANSCRIPTASE"/>
    <property type="match status" value="1"/>
</dbReference>
<accession>A0A7E6EUH4</accession>
<name>A0A7E6EUH4_9MOLL</name>